<dbReference type="PANTHER" id="PTHR24104">
    <property type="entry name" value="E3 UBIQUITIN-PROTEIN LIGASE NHLRC1-RELATED"/>
    <property type="match status" value="1"/>
</dbReference>
<dbReference type="PROSITE" id="PS51125">
    <property type="entry name" value="NHL"/>
    <property type="match status" value="2"/>
</dbReference>
<gene>
    <name evidence="1" type="ORF">CGI_10024201</name>
</gene>
<dbReference type="InParanoid" id="K1QLF2"/>
<dbReference type="PANTHER" id="PTHR24104:SF57">
    <property type="entry name" value="BEE-MILK PROTEIN"/>
    <property type="match status" value="1"/>
</dbReference>
<dbReference type="GO" id="GO:0000209">
    <property type="term" value="P:protein polyubiquitination"/>
    <property type="evidence" value="ECO:0007669"/>
    <property type="project" value="TreeGrafter"/>
</dbReference>
<dbReference type="SUPFAM" id="SSF63829">
    <property type="entry name" value="Calcium-dependent phosphotriesterase"/>
    <property type="match status" value="1"/>
</dbReference>
<sequence length="412" mass="46459">MFARKCTKLFGSIPEARERKIVKSLVLKIQLARKSEYCVEASFDSSDAPAGKLRFTYTGPPFTAKGSFQPLGISTDSQSRILIADHNNSSIHILDQDGQFLRYIANCYLNDPQGLHVDNRDNLLVAEYGTCKRLAAFTTTGRLQAPEAFTPLIIKPRPHLRFTTRVSCVNDQNIWIHHDDNMMRLYNLKGELVKSVQTKSGNRPTDIAVTRSGDLVYTDHDDRTVNIVKDTHIQTVIELQRWNPDCVSGSSTGDLLVVMDSDDRKQTKIVRYSGSSEKQSIQYNDIRQPLFSSRYNPKYICENRNLDICVSDCDASAVIVVNQAGKFRFTYTGPPSTTKESFSPRSITTDSQSRILIADLDNNCIHILDQDGQFLRFIESIISPMGLCVDSKDNLYAAEGDKCRVKKIQYCK</sequence>
<dbReference type="InterPro" id="IPR050952">
    <property type="entry name" value="TRIM-NHL_E3_ligases"/>
</dbReference>
<accession>K1QLF2</accession>
<dbReference type="SUPFAM" id="SSF101898">
    <property type="entry name" value="NHL repeat"/>
    <property type="match status" value="1"/>
</dbReference>
<organism evidence="1">
    <name type="scientific">Magallana gigas</name>
    <name type="common">Pacific oyster</name>
    <name type="synonym">Crassostrea gigas</name>
    <dbReference type="NCBI Taxonomy" id="29159"/>
    <lineage>
        <taxon>Eukaryota</taxon>
        <taxon>Metazoa</taxon>
        <taxon>Spiralia</taxon>
        <taxon>Lophotrochozoa</taxon>
        <taxon>Mollusca</taxon>
        <taxon>Bivalvia</taxon>
        <taxon>Autobranchia</taxon>
        <taxon>Pteriomorphia</taxon>
        <taxon>Ostreida</taxon>
        <taxon>Ostreoidea</taxon>
        <taxon>Ostreidae</taxon>
        <taxon>Magallana</taxon>
    </lineage>
</organism>
<dbReference type="EMBL" id="JH817333">
    <property type="protein sequence ID" value="EKC37647.1"/>
    <property type="molecule type" value="Genomic_DNA"/>
</dbReference>
<proteinExistence type="predicted"/>
<evidence type="ECO:0000313" key="1">
    <source>
        <dbReference type="EMBL" id="EKC37647.1"/>
    </source>
</evidence>
<dbReference type="AlphaFoldDB" id="K1QLF2"/>
<reference evidence="1" key="1">
    <citation type="journal article" date="2012" name="Nature">
        <title>The oyster genome reveals stress adaptation and complexity of shell formation.</title>
        <authorList>
            <person name="Zhang G."/>
            <person name="Fang X."/>
            <person name="Guo X."/>
            <person name="Li L."/>
            <person name="Luo R."/>
            <person name="Xu F."/>
            <person name="Yang P."/>
            <person name="Zhang L."/>
            <person name="Wang X."/>
            <person name="Qi H."/>
            <person name="Xiong Z."/>
            <person name="Que H."/>
            <person name="Xie Y."/>
            <person name="Holland P.W."/>
            <person name="Paps J."/>
            <person name="Zhu Y."/>
            <person name="Wu F."/>
            <person name="Chen Y."/>
            <person name="Wang J."/>
            <person name="Peng C."/>
            <person name="Meng J."/>
            <person name="Yang L."/>
            <person name="Liu J."/>
            <person name="Wen B."/>
            <person name="Zhang N."/>
            <person name="Huang Z."/>
            <person name="Zhu Q."/>
            <person name="Feng Y."/>
            <person name="Mount A."/>
            <person name="Hedgecock D."/>
            <person name="Xu Z."/>
            <person name="Liu Y."/>
            <person name="Domazet-Loso T."/>
            <person name="Du Y."/>
            <person name="Sun X."/>
            <person name="Zhang S."/>
            <person name="Liu B."/>
            <person name="Cheng P."/>
            <person name="Jiang X."/>
            <person name="Li J."/>
            <person name="Fan D."/>
            <person name="Wang W."/>
            <person name="Fu W."/>
            <person name="Wang T."/>
            <person name="Wang B."/>
            <person name="Zhang J."/>
            <person name="Peng Z."/>
            <person name="Li Y."/>
            <person name="Li N."/>
            <person name="Wang J."/>
            <person name="Chen M."/>
            <person name="He Y."/>
            <person name="Tan F."/>
            <person name="Song X."/>
            <person name="Zheng Q."/>
            <person name="Huang R."/>
            <person name="Yang H."/>
            <person name="Du X."/>
            <person name="Chen L."/>
            <person name="Yang M."/>
            <person name="Gaffney P.M."/>
            <person name="Wang S."/>
            <person name="Luo L."/>
            <person name="She Z."/>
            <person name="Ming Y."/>
            <person name="Huang W."/>
            <person name="Zhang S."/>
            <person name="Huang B."/>
            <person name="Zhang Y."/>
            <person name="Qu T."/>
            <person name="Ni P."/>
            <person name="Miao G."/>
            <person name="Wang J."/>
            <person name="Wang Q."/>
            <person name="Steinberg C.E."/>
            <person name="Wang H."/>
            <person name="Li N."/>
            <person name="Qian L."/>
            <person name="Zhang G."/>
            <person name="Li Y."/>
            <person name="Yang H."/>
            <person name="Liu X."/>
            <person name="Wang J."/>
            <person name="Yin Y."/>
            <person name="Wang J."/>
        </authorList>
    </citation>
    <scope>NUCLEOTIDE SEQUENCE [LARGE SCALE GENOMIC DNA]</scope>
    <source>
        <strain evidence="1">05x7-T-G4-1.051#20</strain>
    </source>
</reference>
<dbReference type="HOGENOM" id="CLU_007742_4_0_1"/>
<dbReference type="GO" id="GO:0043161">
    <property type="term" value="P:proteasome-mediated ubiquitin-dependent protein catabolic process"/>
    <property type="evidence" value="ECO:0007669"/>
    <property type="project" value="TreeGrafter"/>
</dbReference>
<dbReference type="InterPro" id="IPR001258">
    <property type="entry name" value="NHL_repeat"/>
</dbReference>
<dbReference type="GO" id="GO:0061630">
    <property type="term" value="F:ubiquitin protein ligase activity"/>
    <property type="evidence" value="ECO:0007669"/>
    <property type="project" value="TreeGrafter"/>
</dbReference>
<protein>
    <submittedName>
        <fullName evidence="1">Tripartite motif-containing protein 2</fullName>
    </submittedName>
</protein>
<dbReference type="Gene3D" id="2.120.10.30">
    <property type="entry name" value="TolB, C-terminal domain"/>
    <property type="match status" value="2"/>
</dbReference>
<name>K1QLF2_MAGGI</name>
<dbReference type="InterPro" id="IPR011042">
    <property type="entry name" value="6-blade_b-propeller_TolB-like"/>
</dbReference>